<name>N6VX26_9GAMM</name>
<feature type="transmembrane region" description="Helical" evidence="7">
    <location>
        <begin position="41"/>
        <end position="58"/>
    </location>
</feature>
<dbReference type="Proteomes" id="UP000013165">
    <property type="component" value="Unassembled WGS sequence"/>
</dbReference>
<feature type="transmembrane region" description="Helical" evidence="7">
    <location>
        <begin position="440"/>
        <end position="458"/>
    </location>
</feature>
<dbReference type="PANTHER" id="PTHR30250">
    <property type="entry name" value="PST FAMILY PREDICTED COLANIC ACID TRANSPORTER"/>
    <property type="match status" value="1"/>
</dbReference>
<comment type="caution">
    <text evidence="8">The sequence shown here is derived from an EMBL/GenBank/DDBJ whole genome shotgun (WGS) entry which is preliminary data.</text>
</comment>
<gene>
    <name evidence="8" type="ORF">J057_05521</name>
</gene>
<feature type="transmembrane region" description="Helical" evidence="7">
    <location>
        <begin position="139"/>
        <end position="164"/>
    </location>
</feature>
<evidence type="ECO:0000256" key="6">
    <source>
        <dbReference type="ARBA" id="ARBA00023136"/>
    </source>
</evidence>
<dbReference type="PATRIC" id="fig|626887.3.peg.1094"/>
<keyword evidence="4 7" id="KW-0812">Transmembrane</keyword>
<keyword evidence="9" id="KW-1185">Reference proteome</keyword>
<feature type="transmembrane region" description="Helical" evidence="7">
    <location>
        <begin position="110"/>
        <end position="127"/>
    </location>
</feature>
<comment type="similarity">
    <text evidence="2">Belongs to the polysaccharide synthase family.</text>
</comment>
<dbReference type="OrthoDB" id="8538786at2"/>
<dbReference type="EMBL" id="APLQ01000011">
    <property type="protein sequence ID" value="ENO14785.1"/>
    <property type="molecule type" value="Genomic_DNA"/>
</dbReference>
<dbReference type="AlphaFoldDB" id="N6VX26"/>
<evidence type="ECO:0000256" key="4">
    <source>
        <dbReference type="ARBA" id="ARBA00022692"/>
    </source>
</evidence>
<evidence type="ECO:0000256" key="1">
    <source>
        <dbReference type="ARBA" id="ARBA00004651"/>
    </source>
</evidence>
<proteinExistence type="inferred from homology"/>
<dbReference type="Pfam" id="PF13440">
    <property type="entry name" value="Polysacc_synt_3"/>
    <property type="match status" value="1"/>
</dbReference>
<sequence>MDLKKRLGYSTIWMSIGATGTSITSFVVFVVISRLLTPAEIGLVAFTLILVDIGKLIANAGLGKAIVQDPECGETFASTCFYLNLIFATLTAALFYFIGVPLVEAFYDPAAGPILQVLCLLLFLEGVKAVHEGKLKRSFAFRIIAARTVFSSLISGVVGVYMAFAGYGVWALVAQQVVNLGLVSLTTIWMARWRPSLTFSAGHARKLMRFSSPLLAAQLMGTVSSKVYELLVGILIGPAALGLFKVGGRALYILQDIVLKPFEHTLLSALSRLPDTPTMAHATMRVIRMSAYMTFPIFFGAAAIAPDFIVLVFGQKWETSGQLMTILALGIPPMVVGFHIKDALTAKGHSRQVMNLAGVMLAINGVLGLSTVPLGLTAAAVGFSARNYIVLVFYLRLFRRMMGQSPMGVLKAVGPAFTASIMMMLLVMGVGMAVPGDVPTYFSVPMMCLAGIVFYLLLMATAFKQETSNFLDEGADMLPAKVKPVAQVLQRLLGTT</sequence>
<keyword evidence="5 7" id="KW-1133">Transmembrane helix</keyword>
<dbReference type="InterPro" id="IPR050833">
    <property type="entry name" value="Poly_Biosynth_Transport"/>
</dbReference>
<dbReference type="RefSeq" id="WP_004579082.1">
    <property type="nucleotide sequence ID" value="NZ_AP028878.1"/>
</dbReference>
<dbReference type="STRING" id="626887.J057_05521"/>
<dbReference type="eggNOG" id="COG2244">
    <property type="taxonomic scope" value="Bacteria"/>
</dbReference>
<protein>
    <submittedName>
        <fullName evidence="8">Lipopolysaccharide biosynthesis protein</fullName>
    </submittedName>
</protein>
<evidence type="ECO:0000256" key="3">
    <source>
        <dbReference type="ARBA" id="ARBA00022475"/>
    </source>
</evidence>
<accession>N6VX26</accession>
<comment type="subcellular location">
    <subcellularLocation>
        <location evidence="1">Cell membrane</location>
        <topology evidence="1">Multi-pass membrane protein</topology>
    </subcellularLocation>
</comment>
<feature type="transmembrane region" description="Helical" evidence="7">
    <location>
        <begin position="320"/>
        <end position="340"/>
    </location>
</feature>
<evidence type="ECO:0000313" key="8">
    <source>
        <dbReference type="EMBL" id="ENO14785.1"/>
    </source>
</evidence>
<organism evidence="8 9">
    <name type="scientific">Marinobacter nanhaiticus D15-8W</name>
    <dbReference type="NCBI Taxonomy" id="626887"/>
    <lineage>
        <taxon>Bacteria</taxon>
        <taxon>Pseudomonadati</taxon>
        <taxon>Pseudomonadota</taxon>
        <taxon>Gammaproteobacteria</taxon>
        <taxon>Pseudomonadales</taxon>
        <taxon>Marinobacteraceae</taxon>
        <taxon>Marinobacter</taxon>
    </lineage>
</organism>
<feature type="transmembrane region" description="Helical" evidence="7">
    <location>
        <begin position="291"/>
        <end position="314"/>
    </location>
</feature>
<feature type="transmembrane region" description="Helical" evidence="7">
    <location>
        <begin position="79"/>
        <end position="98"/>
    </location>
</feature>
<reference evidence="8 9" key="1">
    <citation type="journal article" date="2013" name="Genome Announc.">
        <title>Genome Sequence of the Polycyclic Aromatic Hydrocarbon-Degrading Bacterium Strain Marinobacter nanhaiticus D15-8WT.</title>
        <authorList>
            <person name="Cui Z."/>
            <person name="Gao W."/>
            <person name="Li Q."/>
            <person name="Xu G."/>
            <person name="Zheng L."/>
        </authorList>
    </citation>
    <scope>NUCLEOTIDE SEQUENCE [LARGE SCALE GENOMIC DNA]</scope>
    <source>
        <strain evidence="8 9">D15-8W</strain>
    </source>
</reference>
<dbReference type="PANTHER" id="PTHR30250:SF10">
    <property type="entry name" value="LIPOPOLYSACCHARIDE BIOSYNTHESIS PROTEIN WZXC"/>
    <property type="match status" value="1"/>
</dbReference>
<dbReference type="HOGENOM" id="CLU_026911_6_1_6"/>
<feature type="transmembrane region" description="Helical" evidence="7">
    <location>
        <begin position="409"/>
        <end position="434"/>
    </location>
</feature>
<evidence type="ECO:0000256" key="5">
    <source>
        <dbReference type="ARBA" id="ARBA00022989"/>
    </source>
</evidence>
<evidence type="ECO:0000313" key="9">
    <source>
        <dbReference type="Proteomes" id="UP000013165"/>
    </source>
</evidence>
<feature type="transmembrane region" description="Helical" evidence="7">
    <location>
        <begin position="12"/>
        <end position="35"/>
    </location>
</feature>
<evidence type="ECO:0000256" key="7">
    <source>
        <dbReference type="SAM" id="Phobius"/>
    </source>
</evidence>
<keyword evidence="3" id="KW-1003">Cell membrane</keyword>
<keyword evidence="6 7" id="KW-0472">Membrane</keyword>
<evidence type="ECO:0000256" key="2">
    <source>
        <dbReference type="ARBA" id="ARBA00007430"/>
    </source>
</evidence>
<dbReference type="CDD" id="cd13127">
    <property type="entry name" value="MATE_tuaB_like"/>
    <property type="match status" value="1"/>
</dbReference>
<dbReference type="GO" id="GO:0005886">
    <property type="term" value="C:plasma membrane"/>
    <property type="evidence" value="ECO:0007669"/>
    <property type="project" value="UniProtKB-SubCell"/>
</dbReference>